<keyword evidence="2" id="KW-1185">Reference proteome</keyword>
<sequence length="100" mass="11734">LLVPWTFNNEQDSTAQSRIHNQALDMQLSEETKWLSSFDHLSRYEFPMSHNMIAALTALGYTRSEPRPSFIRYVFCEKRKRSSIFGLYADRKSRLFSPLA</sequence>
<gene>
    <name evidence="1" type="ORF">D0Z07_5209</name>
</gene>
<dbReference type="AlphaFoldDB" id="A0A9P6VI29"/>
<dbReference type="OrthoDB" id="284357at2759"/>
<accession>A0A9P6VI29</accession>
<dbReference type="Proteomes" id="UP000785200">
    <property type="component" value="Unassembled WGS sequence"/>
</dbReference>
<dbReference type="EMBL" id="VNKQ01000010">
    <property type="protein sequence ID" value="KAG0648332.1"/>
    <property type="molecule type" value="Genomic_DNA"/>
</dbReference>
<feature type="non-terminal residue" evidence="1">
    <location>
        <position position="1"/>
    </location>
</feature>
<evidence type="ECO:0000313" key="1">
    <source>
        <dbReference type="EMBL" id="KAG0648332.1"/>
    </source>
</evidence>
<comment type="caution">
    <text evidence="1">The sequence shown here is derived from an EMBL/GenBank/DDBJ whole genome shotgun (WGS) entry which is preliminary data.</text>
</comment>
<proteinExistence type="predicted"/>
<reference evidence="1" key="1">
    <citation type="submission" date="2019-07" db="EMBL/GenBank/DDBJ databases">
        <title>Hyphodiscus hymeniophilus genome sequencing and assembly.</title>
        <authorList>
            <person name="Kramer G."/>
            <person name="Nodwell J."/>
        </authorList>
    </citation>
    <scope>NUCLEOTIDE SEQUENCE</scope>
    <source>
        <strain evidence="1">ATCC 34498</strain>
    </source>
</reference>
<protein>
    <submittedName>
        <fullName evidence="1">Uncharacterized protein</fullName>
    </submittedName>
</protein>
<organism evidence="1 2">
    <name type="scientific">Hyphodiscus hymeniophilus</name>
    <dbReference type="NCBI Taxonomy" id="353542"/>
    <lineage>
        <taxon>Eukaryota</taxon>
        <taxon>Fungi</taxon>
        <taxon>Dikarya</taxon>
        <taxon>Ascomycota</taxon>
        <taxon>Pezizomycotina</taxon>
        <taxon>Leotiomycetes</taxon>
        <taxon>Helotiales</taxon>
        <taxon>Hyphodiscaceae</taxon>
        <taxon>Hyphodiscus</taxon>
    </lineage>
</organism>
<name>A0A9P6VI29_9HELO</name>
<evidence type="ECO:0000313" key="2">
    <source>
        <dbReference type="Proteomes" id="UP000785200"/>
    </source>
</evidence>